<name>A0A2X4UYT1_9GAMM</name>
<accession>A0A2X4UYT1</accession>
<protein>
    <submittedName>
        <fullName evidence="1">Acetate CoA-transferase subunit alpha</fullName>
        <ecNumber evidence="1">2.8.3.8</ecNumber>
    </submittedName>
</protein>
<dbReference type="GO" id="GO:0008775">
    <property type="term" value="F:acetate CoA-transferase activity"/>
    <property type="evidence" value="ECO:0007669"/>
    <property type="project" value="UniProtKB-EC"/>
</dbReference>
<gene>
    <name evidence="1" type="primary">atoD_6</name>
    <name evidence="1" type="ORF">NCTC12151_03158</name>
</gene>
<dbReference type="InterPro" id="IPR037171">
    <property type="entry name" value="NagB/RpiA_transferase-like"/>
</dbReference>
<dbReference type="AlphaFoldDB" id="A0A2X4UYT1"/>
<dbReference type="Pfam" id="PF01144">
    <property type="entry name" value="CoA_trans"/>
    <property type="match status" value="1"/>
</dbReference>
<dbReference type="InterPro" id="IPR004163">
    <property type="entry name" value="CoA_transf_BS"/>
</dbReference>
<proteinExistence type="predicted"/>
<keyword evidence="2" id="KW-1185">Reference proteome</keyword>
<dbReference type="EC" id="2.8.3.8" evidence="1"/>
<evidence type="ECO:0000313" key="1">
    <source>
        <dbReference type="EMBL" id="SQI43559.1"/>
    </source>
</evidence>
<sequence length="39" mass="4628">MKSKVTVREEISRHFRDGMSVMFGGFMGQGTPRRWYRCC</sequence>
<dbReference type="Proteomes" id="UP000249005">
    <property type="component" value="Chromosome 1"/>
</dbReference>
<reference evidence="1 2" key="1">
    <citation type="submission" date="2018-06" db="EMBL/GenBank/DDBJ databases">
        <authorList>
            <consortium name="Pathogen Informatics"/>
            <person name="Doyle S."/>
        </authorList>
    </citation>
    <scope>NUCLEOTIDE SEQUENCE [LARGE SCALE GENOMIC DNA]</scope>
    <source>
        <strain evidence="1 2">NCTC12151</strain>
    </source>
</reference>
<keyword evidence="1" id="KW-0808">Transferase</keyword>
<dbReference type="SUPFAM" id="SSF100950">
    <property type="entry name" value="NagB/RpiA/CoA transferase-like"/>
    <property type="match status" value="1"/>
</dbReference>
<dbReference type="EMBL" id="LS483470">
    <property type="protein sequence ID" value="SQI43559.1"/>
    <property type="molecule type" value="Genomic_DNA"/>
</dbReference>
<dbReference type="InterPro" id="IPR004165">
    <property type="entry name" value="CoA_trans_fam_I"/>
</dbReference>
<dbReference type="PROSITE" id="PS01273">
    <property type="entry name" value="COA_TRANSF_1"/>
    <property type="match status" value="1"/>
</dbReference>
<organism evidence="1 2">
    <name type="scientific">Leminorella richardii</name>
    <dbReference type="NCBI Taxonomy" id="158841"/>
    <lineage>
        <taxon>Bacteria</taxon>
        <taxon>Pseudomonadati</taxon>
        <taxon>Pseudomonadota</taxon>
        <taxon>Gammaproteobacteria</taxon>
        <taxon>Enterobacterales</taxon>
        <taxon>Budviciaceae</taxon>
        <taxon>Leminorella</taxon>
    </lineage>
</organism>
<dbReference type="KEGG" id="lri:NCTC12151_03158"/>
<evidence type="ECO:0000313" key="2">
    <source>
        <dbReference type="Proteomes" id="UP000249005"/>
    </source>
</evidence>